<dbReference type="Pfam" id="PF00061">
    <property type="entry name" value="Lipocalin"/>
    <property type="match status" value="1"/>
</dbReference>
<feature type="domain" description="Cytosolic fatty-acid binding proteins" evidence="4">
    <location>
        <begin position="7"/>
        <end position="24"/>
    </location>
</feature>
<keyword evidence="5" id="KW-1185">Reference proteome</keyword>
<dbReference type="Proteomes" id="UP000189704">
    <property type="component" value="Unplaced"/>
</dbReference>
<evidence type="ECO:0000313" key="6">
    <source>
        <dbReference type="RefSeq" id="XP_008051489.1"/>
    </source>
</evidence>
<comment type="similarity">
    <text evidence="1 3">Belongs to the calycin superfamily. Fatty-acid binding protein (FABP) family.</text>
</comment>
<dbReference type="CTD" id="646480"/>
<proteinExistence type="inferred from homology"/>
<dbReference type="OMA" id="AMIHVQK"/>
<dbReference type="InterPro" id="IPR031259">
    <property type="entry name" value="ILBP"/>
</dbReference>
<dbReference type="OrthoDB" id="412780at2759"/>
<sequence>MVEPFLGTWKMVSSENFEDYMKELGVNFADRNMAGLVKPTVSISVNGKMMTIRTESPFKNIEMSFKLGEEFDETTADNQKVKSIITLDSGSMIQVQKWLDKETTIKRKIVDGKMVVECTMNNIVGTRVYEKV</sequence>
<dbReference type="SUPFAM" id="SSF50814">
    <property type="entry name" value="Lipocalins"/>
    <property type="match status" value="1"/>
</dbReference>
<evidence type="ECO:0000259" key="4">
    <source>
        <dbReference type="PROSITE" id="PS00214"/>
    </source>
</evidence>
<dbReference type="PROSITE" id="PS00214">
    <property type="entry name" value="FABP"/>
    <property type="match status" value="1"/>
</dbReference>
<dbReference type="KEGG" id="csyr:103255333"/>
<evidence type="ECO:0000313" key="5">
    <source>
        <dbReference type="Proteomes" id="UP000189704"/>
    </source>
</evidence>
<dbReference type="STRING" id="1868482.ENSTSYP00000006476"/>
<dbReference type="GeneID" id="103255333"/>
<dbReference type="PANTHER" id="PTHR11955">
    <property type="entry name" value="FATTY ACID BINDING PROTEIN"/>
    <property type="match status" value="1"/>
</dbReference>
<keyword evidence="2 3" id="KW-0813">Transport</keyword>
<dbReference type="FunFam" id="2.40.128.20:FF:000001">
    <property type="entry name" value="Fatty acid-binding protein, adipocyte"/>
    <property type="match status" value="1"/>
</dbReference>
<organism evidence="5 6">
    <name type="scientific">Carlito syrichta</name>
    <name type="common">Philippine tarsier</name>
    <name type="synonym">Tarsius syrichta</name>
    <dbReference type="NCBI Taxonomy" id="1868482"/>
    <lineage>
        <taxon>Eukaryota</taxon>
        <taxon>Metazoa</taxon>
        <taxon>Chordata</taxon>
        <taxon>Craniata</taxon>
        <taxon>Vertebrata</taxon>
        <taxon>Euteleostomi</taxon>
        <taxon>Mammalia</taxon>
        <taxon>Eutheria</taxon>
        <taxon>Euarchontoglires</taxon>
        <taxon>Primates</taxon>
        <taxon>Haplorrhini</taxon>
        <taxon>Tarsiiformes</taxon>
        <taxon>Tarsiidae</taxon>
        <taxon>Carlito</taxon>
    </lineage>
</organism>
<gene>
    <name evidence="6" type="primary">FABP9</name>
</gene>
<dbReference type="RefSeq" id="XP_008051489.1">
    <property type="nucleotide sequence ID" value="XM_008053298.1"/>
</dbReference>
<evidence type="ECO:0000256" key="1">
    <source>
        <dbReference type="ARBA" id="ARBA00008390"/>
    </source>
</evidence>
<dbReference type="InterPro" id="IPR000463">
    <property type="entry name" value="Fatty_acid-bd"/>
</dbReference>
<protein>
    <submittedName>
        <fullName evidence="6">Fatty acid-binding protein 9</fullName>
    </submittedName>
</protein>
<dbReference type="PRINTS" id="PR00178">
    <property type="entry name" value="FATTYACIDBP"/>
</dbReference>
<accession>A0A1U7SUH3</accession>
<dbReference type="InterPro" id="IPR012674">
    <property type="entry name" value="Calycin"/>
</dbReference>
<evidence type="ECO:0000256" key="2">
    <source>
        <dbReference type="ARBA" id="ARBA00022448"/>
    </source>
</evidence>
<dbReference type="Gene3D" id="2.40.128.20">
    <property type="match status" value="1"/>
</dbReference>
<dbReference type="InterPro" id="IPR000566">
    <property type="entry name" value="Lipocln_cytosolic_FA-bd_dom"/>
</dbReference>
<reference evidence="6" key="1">
    <citation type="submission" date="2025-08" db="UniProtKB">
        <authorList>
            <consortium name="RefSeq"/>
        </authorList>
    </citation>
    <scope>IDENTIFICATION</scope>
</reference>
<dbReference type="GO" id="GO:0008289">
    <property type="term" value="F:lipid binding"/>
    <property type="evidence" value="ECO:0007669"/>
    <property type="project" value="InterPro"/>
</dbReference>
<name>A0A1U7SUH3_CARSF</name>
<dbReference type="AlphaFoldDB" id="A0A1U7SUH3"/>
<evidence type="ECO:0000256" key="3">
    <source>
        <dbReference type="RuleBase" id="RU003696"/>
    </source>
</evidence>